<evidence type="ECO:0000313" key="6">
    <source>
        <dbReference type="EMBL" id="AIG26946.1"/>
    </source>
</evidence>
<keyword evidence="2" id="KW-0862">Zinc</keyword>
<evidence type="ECO:0000313" key="7">
    <source>
        <dbReference type="Proteomes" id="UP000005850"/>
    </source>
</evidence>
<gene>
    <name evidence="6" type="primary">hepA</name>
    <name evidence="6" type="ORF">BRLA_c026270</name>
</gene>
<keyword evidence="6" id="KW-0067">ATP-binding</keyword>
<dbReference type="PROSITE" id="PS51194">
    <property type="entry name" value="HELICASE_CTER"/>
    <property type="match status" value="1"/>
</dbReference>
<proteinExistence type="predicted"/>
<dbReference type="InterPro" id="IPR027417">
    <property type="entry name" value="P-loop_NTPase"/>
</dbReference>
<keyword evidence="7" id="KW-1185">Reference proteome</keyword>
<evidence type="ECO:0000259" key="5">
    <source>
        <dbReference type="PROSITE" id="PS51194"/>
    </source>
</evidence>
<reference evidence="6 7" key="1">
    <citation type="journal article" date="2011" name="J. Bacteriol.">
        <title>Genome sequence of Brevibacillus laterosporus LMG 15441, a pathogen of invertebrates.</title>
        <authorList>
            <person name="Djukic M."/>
            <person name="Poehlein A."/>
            <person name="Thurmer A."/>
            <person name="Daniel R."/>
        </authorList>
    </citation>
    <scope>NUCLEOTIDE SEQUENCE [LARGE SCALE GENOMIC DNA]</scope>
    <source>
        <strain evidence="6 7">LMG 15441</strain>
    </source>
</reference>
<dbReference type="Proteomes" id="UP000005850">
    <property type="component" value="Chromosome"/>
</dbReference>
<keyword evidence="1" id="KW-0378">Hydrolase</keyword>
<keyword evidence="6" id="KW-0547">Nucleotide-binding</keyword>
<evidence type="ECO:0000256" key="2">
    <source>
        <dbReference type="PROSITE-ProRule" id="PRU00325"/>
    </source>
</evidence>
<dbReference type="Pfam" id="PF08455">
    <property type="entry name" value="SNF2_assoc"/>
    <property type="match status" value="1"/>
</dbReference>
<dbReference type="InterPro" id="IPR007527">
    <property type="entry name" value="Znf_SWIM"/>
</dbReference>
<dbReference type="InterPro" id="IPR014001">
    <property type="entry name" value="Helicase_ATP-bd"/>
</dbReference>
<dbReference type="PROSITE" id="PS50966">
    <property type="entry name" value="ZF_SWIM"/>
    <property type="match status" value="1"/>
</dbReference>
<dbReference type="SMART" id="SM00487">
    <property type="entry name" value="DEXDc"/>
    <property type="match status" value="1"/>
</dbReference>
<dbReference type="PANTHER" id="PTHR10799">
    <property type="entry name" value="SNF2/RAD54 HELICASE FAMILY"/>
    <property type="match status" value="1"/>
</dbReference>
<dbReference type="InterPro" id="IPR001650">
    <property type="entry name" value="Helicase_C-like"/>
</dbReference>
<dbReference type="KEGG" id="blr:BRLA_c026270"/>
<dbReference type="HOGENOM" id="CLU_000315_21_1_9"/>
<dbReference type="eggNOG" id="COG0553">
    <property type="taxonomic scope" value="Bacteria"/>
</dbReference>
<accession>A0A075R675</accession>
<feature type="domain" description="Helicase C-terminal" evidence="5">
    <location>
        <begin position="942"/>
        <end position="1103"/>
    </location>
</feature>
<sequence length="1109" mass="127536">MSFQLSRRIIKTLCGQVSYEKGDVYYRTGKVMITNYDPDQQSYQATVNAGSGYQVTVRIDRGEVSAECTCPTLSSYDKFCQHTAAVLLSIRDSDQDSSGPFNNRINASQIQAREGIAEGREYTRAKFADSMERSTMFSDSDAQMAKHMLRIFSRQSLRPSSTRTPLDTREVLDVEFICRPFHYGYGRYMFGLELKLGPKRLYVVKHIREFLDRMDRREGVIFSKHFAYDPELHSFQKENDEVLQQLVQISKNERMFQDTWNISVHANRKSDDRMLLIPPFSWEPLLALLMKAPLVKLEQGDRLLDGIHLSDGPLPLEFEFDQAQSTGYRLDIRGLDKLTIMESYEVVLSDGKLIKLQQEQCKRLLELKRMLDPSHRNQVQIQPEQMEPFMEKVIPGLIKLGSVHIAQAVSEKIVQTPLQARLYLDRVRDRLLAGLEFQYGDIIINPLETTSRKRDTDPILMRDGDQERRILELMENSSFVQTEAGYFMDDEEAEYEFLYHVIPVLEKLLKVYATTAVKVRLHTGHTPPKITVDVDERMQWLEFNFDMAGIPDSDIRKLLKSLEEKRKYYRLPNGALLPLESVEFQEVSLFINELGIRKEEWKEANLRLPLVRGLHLIDSHERGKNVKLGKSLRRLLENIRNPDNLDFPVPESVAHVLRDYQIYGFQWMKTLAHYRFGGILADDMGLGKTLQSIAFIVSVLPEIREQGVPALIVCPASLVYNWRNELKRFAPEIQTVIADGSRVERTSIIREASGADVIITSYPLLRRDIDLYAASMFHTLILDEAQAFKNYVTQTAQAVKEIQAKYRFALTGTPVENKLEELWSIFDAVFPELFQNRKAFHNVTQEVVAKKIRPFILRRVKTDVLKELPEKIESLQASALLPDQKKLYVAYLAKLQEETLKHLDEDDFQKNKIKILAGLTRLRQICCHPALFVEDYAGSSAKLEQLLEVIQECLSAGKRILVFSQFTQMLGLIGRELGYLGVPYFYLDGSTPAAERVELCNRFNEGERELFLLSLKAGGTGLNLTGADTVILYDLWWNPAVEQQAADRAHRIGQKNVVQVLRLVTQGTVEEKMYELQQKKKNLIEEVIQPGHEALSTLTEQEIREILMI</sequence>
<dbReference type="Pfam" id="PF04434">
    <property type="entry name" value="SWIM"/>
    <property type="match status" value="1"/>
</dbReference>
<dbReference type="Gene3D" id="3.40.50.300">
    <property type="entry name" value="P-loop containing nucleotide triphosphate hydrolases"/>
    <property type="match status" value="1"/>
</dbReference>
<keyword evidence="6" id="KW-0347">Helicase</keyword>
<dbReference type="InterPro" id="IPR049730">
    <property type="entry name" value="SNF2/RAD54-like_C"/>
</dbReference>
<dbReference type="InterPro" id="IPR013663">
    <property type="entry name" value="Helicase_SWF/SNF/SWI_bac"/>
</dbReference>
<keyword evidence="2" id="KW-0479">Metal-binding</keyword>
<dbReference type="GO" id="GO:0004386">
    <property type="term" value="F:helicase activity"/>
    <property type="evidence" value="ECO:0007669"/>
    <property type="project" value="UniProtKB-KW"/>
</dbReference>
<dbReference type="Gene3D" id="3.40.50.10810">
    <property type="entry name" value="Tandem AAA-ATPase domain"/>
    <property type="match status" value="1"/>
</dbReference>
<evidence type="ECO:0000259" key="4">
    <source>
        <dbReference type="PROSITE" id="PS51192"/>
    </source>
</evidence>
<dbReference type="AlphaFoldDB" id="A0A075R675"/>
<dbReference type="GO" id="GO:0008270">
    <property type="term" value="F:zinc ion binding"/>
    <property type="evidence" value="ECO:0007669"/>
    <property type="project" value="UniProtKB-KW"/>
</dbReference>
<dbReference type="STRING" id="1042163.BRLA_c026270"/>
<keyword evidence="2" id="KW-0863">Zinc-finger</keyword>
<dbReference type="InterPro" id="IPR038718">
    <property type="entry name" value="SNF2-like_sf"/>
</dbReference>
<feature type="domain" description="SWIM-type" evidence="3">
    <location>
        <begin position="53"/>
        <end position="91"/>
    </location>
</feature>
<feature type="domain" description="Helicase ATP-binding" evidence="4">
    <location>
        <begin position="669"/>
        <end position="832"/>
    </location>
</feature>
<dbReference type="CDD" id="cd18793">
    <property type="entry name" value="SF2_C_SNF"/>
    <property type="match status" value="1"/>
</dbReference>
<dbReference type="SUPFAM" id="SSF52540">
    <property type="entry name" value="P-loop containing nucleoside triphosphate hydrolases"/>
    <property type="match status" value="2"/>
</dbReference>
<name>A0A075R675_BRELA</name>
<dbReference type="FunFam" id="3.40.50.300:FF:000533">
    <property type="entry name" value="Helicase, Snf2 family"/>
    <property type="match status" value="1"/>
</dbReference>
<dbReference type="eggNOG" id="COG4715">
    <property type="taxonomic scope" value="Bacteria"/>
</dbReference>
<evidence type="ECO:0000259" key="3">
    <source>
        <dbReference type="PROSITE" id="PS50966"/>
    </source>
</evidence>
<dbReference type="GO" id="GO:0005524">
    <property type="term" value="F:ATP binding"/>
    <property type="evidence" value="ECO:0007669"/>
    <property type="project" value="InterPro"/>
</dbReference>
<evidence type="ECO:0000256" key="1">
    <source>
        <dbReference type="ARBA" id="ARBA00022801"/>
    </source>
</evidence>
<dbReference type="RefSeq" id="WP_003336234.1">
    <property type="nucleotide sequence ID" value="NZ_CP007806.1"/>
</dbReference>
<dbReference type="EMBL" id="CP007806">
    <property type="protein sequence ID" value="AIG26946.1"/>
    <property type="molecule type" value="Genomic_DNA"/>
</dbReference>
<organism evidence="6 7">
    <name type="scientific">Brevibacillus laterosporus LMG 15441</name>
    <dbReference type="NCBI Taxonomy" id="1042163"/>
    <lineage>
        <taxon>Bacteria</taxon>
        <taxon>Bacillati</taxon>
        <taxon>Bacillota</taxon>
        <taxon>Bacilli</taxon>
        <taxon>Bacillales</taxon>
        <taxon>Paenibacillaceae</taxon>
        <taxon>Brevibacillus</taxon>
    </lineage>
</organism>
<dbReference type="InterPro" id="IPR000330">
    <property type="entry name" value="SNF2_N"/>
</dbReference>
<dbReference type="GO" id="GO:0016787">
    <property type="term" value="F:hydrolase activity"/>
    <property type="evidence" value="ECO:0007669"/>
    <property type="project" value="UniProtKB-KW"/>
</dbReference>
<dbReference type="Pfam" id="PF00271">
    <property type="entry name" value="Helicase_C"/>
    <property type="match status" value="1"/>
</dbReference>
<dbReference type="Pfam" id="PF00176">
    <property type="entry name" value="SNF2-rel_dom"/>
    <property type="match status" value="1"/>
</dbReference>
<dbReference type="SMART" id="SM00490">
    <property type="entry name" value="HELICc"/>
    <property type="match status" value="1"/>
</dbReference>
<protein>
    <submittedName>
        <fullName evidence="6">ATP-dependent helicase HepA</fullName>
    </submittedName>
</protein>
<dbReference type="PROSITE" id="PS51192">
    <property type="entry name" value="HELICASE_ATP_BIND_1"/>
    <property type="match status" value="1"/>
</dbReference>